<reference evidence="2" key="1">
    <citation type="submission" date="2022-06" db="EMBL/GenBank/DDBJ databases">
        <title>Aquibacillus sp. a new bacterium isolated from soil saline samples.</title>
        <authorList>
            <person name="Galisteo C."/>
            <person name="De La Haba R."/>
            <person name="Sanchez-Porro C."/>
            <person name="Ventosa A."/>
        </authorList>
    </citation>
    <scope>NUCLEOTIDE SEQUENCE</scope>
    <source>
        <strain evidence="2">3ASR75-11</strain>
    </source>
</reference>
<dbReference type="RefSeq" id="WP_272435166.1">
    <property type="nucleotide sequence ID" value="NZ_JAMQKB010000001.1"/>
</dbReference>
<dbReference type="EMBL" id="JAMQKB010000001">
    <property type="protein sequence ID" value="MDC3423470.1"/>
    <property type="molecule type" value="Genomic_DNA"/>
</dbReference>
<gene>
    <name evidence="2" type="ORF">NC797_02985</name>
</gene>
<comment type="caution">
    <text evidence="2">The sequence shown here is derived from an EMBL/GenBank/DDBJ whole genome shotgun (WGS) entry which is preliminary data.</text>
</comment>
<proteinExistence type="predicted"/>
<accession>A0A9X3WPJ7</accession>
<dbReference type="Proteomes" id="UP001145050">
    <property type="component" value="Unassembled WGS sequence"/>
</dbReference>
<protein>
    <submittedName>
        <fullName evidence="2">FRG domain-containing protein</fullName>
    </submittedName>
</protein>
<dbReference type="Pfam" id="PF08867">
    <property type="entry name" value="FRG"/>
    <property type="match status" value="1"/>
</dbReference>
<evidence type="ECO:0000313" key="3">
    <source>
        <dbReference type="Proteomes" id="UP001145050"/>
    </source>
</evidence>
<dbReference type="AlphaFoldDB" id="A0A9X3WPJ7"/>
<evidence type="ECO:0000313" key="2">
    <source>
        <dbReference type="EMBL" id="MDC3423470.1"/>
    </source>
</evidence>
<dbReference type="InterPro" id="IPR014966">
    <property type="entry name" value="FRG-dom"/>
</dbReference>
<keyword evidence="3" id="KW-1185">Reference proteome</keyword>
<dbReference type="SMART" id="SM00901">
    <property type="entry name" value="FRG"/>
    <property type="match status" value="1"/>
</dbReference>
<evidence type="ECO:0000259" key="1">
    <source>
        <dbReference type="SMART" id="SM00901"/>
    </source>
</evidence>
<sequence>MDYTVSSFLELHGALEHFKSGDYLFRGVYNTDYKLIPKIGRQSGCDLFEYEYSIMKQFRRLAVPFLDKTPQNEWEILAIAQHHGLPTRLLDWTKNPIVATYFAVNKQHDSDSIIYVINSSNLDSNIDYNFEPYVYEEDDNEVKLFEPDHVTQRIVAQDGLFTVHNNPLLPLEENEDIEIEKIRINGNCRNTIKQTLDFYGIHKASLFPGLDGITEYLEGTIKAPNSKE</sequence>
<organism evidence="2 3">
    <name type="scientific">Terrihalobacillus insolitus</name>
    <dbReference type="NCBI Taxonomy" id="2950438"/>
    <lineage>
        <taxon>Bacteria</taxon>
        <taxon>Bacillati</taxon>
        <taxon>Bacillota</taxon>
        <taxon>Bacilli</taxon>
        <taxon>Bacillales</taxon>
        <taxon>Bacillaceae</taxon>
        <taxon>Terrihalobacillus</taxon>
    </lineage>
</organism>
<name>A0A9X3WPJ7_9BACI</name>
<feature type="domain" description="FRG" evidence="1">
    <location>
        <begin position="19"/>
        <end position="115"/>
    </location>
</feature>